<evidence type="ECO:0000313" key="3">
    <source>
        <dbReference type="Proteomes" id="UP000623129"/>
    </source>
</evidence>
<protein>
    <submittedName>
        <fullName evidence="2">Transcription factor 25</fullName>
    </submittedName>
</protein>
<dbReference type="Proteomes" id="UP000623129">
    <property type="component" value="Unassembled WGS sequence"/>
</dbReference>
<dbReference type="AlphaFoldDB" id="A0A833VF79"/>
<dbReference type="PANTHER" id="PTHR22684">
    <property type="entry name" value="NULP1-RELATED"/>
    <property type="match status" value="1"/>
</dbReference>
<feature type="region of interest" description="Disordered" evidence="1">
    <location>
        <begin position="1"/>
        <end position="136"/>
    </location>
</feature>
<comment type="caution">
    <text evidence="2">The sequence shown here is derived from an EMBL/GenBank/DDBJ whole genome shotgun (WGS) entry which is preliminary data.</text>
</comment>
<reference evidence="2" key="1">
    <citation type="submission" date="2020-01" db="EMBL/GenBank/DDBJ databases">
        <title>Genome sequence of Kobresia littledalei, the first chromosome-level genome in the family Cyperaceae.</title>
        <authorList>
            <person name="Qu G."/>
        </authorList>
    </citation>
    <scope>NUCLEOTIDE SEQUENCE</scope>
    <source>
        <strain evidence="2">C.B.Clarke</strain>
        <tissue evidence="2">Leaf</tissue>
    </source>
</reference>
<name>A0A833VF79_9POAL</name>
<organism evidence="2 3">
    <name type="scientific">Carex littledalei</name>
    <dbReference type="NCBI Taxonomy" id="544730"/>
    <lineage>
        <taxon>Eukaryota</taxon>
        <taxon>Viridiplantae</taxon>
        <taxon>Streptophyta</taxon>
        <taxon>Embryophyta</taxon>
        <taxon>Tracheophyta</taxon>
        <taxon>Spermatophyta</taxon>
        <taxon>Magnoliopsida</taxon>
        <taxon>Liliopsida</taxon>
        <taxon>Poales</taxon>
        <taxon>Cyperaceae</taxon>
        <taxon>Cyperoideae</taxon>
        <taxon>Cariceae</taxon>
        <taxon>Carex</taxon>
        <taxon>Carex subgen. Euthyceras</taxon>
    </lineage>
</organism>
<evidence type="ECO:0000256" key="1">
    <source>
        <dbReference type="SAM" id="MobiDB-lite"/>
    </source>
</evidence>
<dbReference type="InterPro" id="IPR006994">
    <property type="entry name" value="TCF25/Rqc1"/>
</dbReference>
<dbReference type="PANTHER" id="PTHR22684:SF0">
    <property type="entry name" value="RIBOSOME QUALITY CONTROL COMPLEX SUBUNIT TCF25"/>
    <property type="match status" value="1"/>
</dbReference>
<proteinExistence type="predicted"/>
<sequence>MSARLFQRVLKELEPDISAPTSAASEEESDSPPATVPARNPFDLLDDQEEEEEDTSMDQTSDTNTEHKQPQVDKPASVPAVPDRKSKKKKKKSKDKHAHKQNAPQDEKSIDSILEDLSLTPNPNPSKVSEPGPSKGKLSLASISVLTVDPKHLKAENELKKIFGSKVVNSFQNQNPGSSSSAGMRNIHGARRGAHNPRKTVLVTPMPYWPRWDGSLSMELIETKNGINYFRYVPSDSYRHAQEIFEIAKAANDLNSIARVLQHYPYHLDSLLTFADLYRYSGEHQASIDAVSKCLFALECAFHPLFSPLNTNRGSNRQLKYTHDMNKPLFKALFNHMRAMDRRGCHRSALEVCKFLLSLDSDDPMGSLFCIDYFALRAQEYAWLERFIEEYNSDNSLWLFPNFVYSLPIARFYIERDSTHIKAGSDKASALELMKQALMLHPLVLEKIVSKAPLKDSVWAQILRNVFFGSAKAGGPTLEHLINIYVERSYIMWRFPELQNLLKEAALEVVEIVKGSGTEARDWTCVRKEAFSSDKNEYSHLMVSDFSDTVPTLPPEELRPFMMGPEMAGGVPEGIIQEQYVIPERLRVPREVAGRNPGMVFLESLLPWVDFGVLDRDGEGDVDLDFDLDHDGDGGHDANN</sequence>
<feature type="compositionally biased region" description="Basic residues" evidence="1">
    <location>
        <begin position="85"/>
        <end position="100"/>
    </location>
</feature>
<dbReference type="GO" id="GO:1990112">
    <property type="term" value="C:RQC complex"/>
    <property type="evidence" value="ECO:0007669"/>
    <property type="project" value="TreeGrafter"/>
</dbReference>
<keyword evidence="3" id="KW-1185">Reference proteome</keyword>
<feature type="compositionally biased region" description="Acidic residues" evidence="1">
    <location>
        <begin position="44"/>
        <end position="56"/>
    </location>
</feature>
<dbReference type="EMBL" id="SWLB01000007">
    <property type="protein sequence ID" value="KAF3336596.1"/>
    <property type="molecule type" value="Genomic_DNA"/>
</dbReference>
<dbReference type="Pfam" id="PF04910">
    <property type="entry name" value="Tcf25"/>
    <property type="match status" value="1"/>
</dbReference>
<evidence type="ECO:0000313" key="2">
    <source>
        <dbReference type="EMBL" id="KAF3336596.1"/>
    </source>
</evidence>
<accession>A0A833VF79</accession>
<gene>
    <name evidence="2" type="ORF">FCM35_KLT19182</name>
</gene>
<dbReference type="OrthoDB" id="205993at2759"/>